<organism evidence="2 3">
    <name type="scientific">Parendozoicomonas haliclonae</name>
    <dbReference type="NCBI Taxonomy" id="1960125"/>
    <lineage>
        <taxon>Bacteria</taxon>
        <taxon>Pseudomonadati</taxon>
        <taxon>Pseudomonadota</taxon>
        <taxon>Gammaproteobacteria</taxon>
        <taxon>Oceanospirillales</taxon>
        <taxon>Endozoicomonadaceae</taxon>
        <taxon>Parendozoicomonas</taxon>
    </lineage>
</organism>
<keyword evidence="3" id="KW-1185">Reference proteome</keyword>
<feature type="region of interest" description="Disordered" evidence="1">
    <location>
        <begin position="77"/>
        <end position="97"/>
    </location>
</feature>
<gene>
    <name evidence="2" type="ORF">EHSB41UT_03592</name>
</gene>
<dbReference type="EMBL" id="FWPT01000009">
    <property type="protein sequence ID" value="SMA49803.1"/>
    <property type="molecule type" value="Genomic_DNA"/>
</dbReference>
<evidence type="ECO:0000313" key="3">
    <source>
        <dbReference type="Proteomes" id="UP000196573"/>
    </source>
</evidence>
<name>A0A1X7ANT6_9GAMM</name>
<sequence length="97" mass="11178">MGMGYRTEREQRCWRSVISKCVERPIRLALWSNQAAKQSLPFLQDMLLTGGNQKKEKIEKKKGGRLGDIQPAFIEINERRYKPDEHPAKQSPVPAGR</sequence>
<feature type="compositionally biased region" description="Basic and acidic residues" evidence="1">
    <location>
        <begin position="77"/>
        <end position="88"/>
    </location>
</feature>
<evidence type="ECO:0000256" key="1">
    <source>
        <dbReference type="SAM" id="MobiDB-lite"/>
    </source>
</evidence>
<dbReference type="Proteomes" id="UP000196573">
    <property type="component" value="Unassembled WGS sequence"/>
</dbReference>
<accession>A0A1X7ANT6</accession>
<protein>
    <submittedName>
        <fullName evidence="2">Uncharacterized protein</fullName>
    </submittedName>
</protein>
<proteinExistence type="predicted"/>
<dbReference type="AlphaFoldDB" id="A0A1X7ANT6"/>
<evidence type="ECO:0000313" key="2">
    <source>
        <dbReference type="EMBL" id="SMA49803.1"/>
    </source>
</evidence>
<reference evidence="2 3" key="1">
    <citation type="submission" date="2017-03" db="EMBL/GenBank/DDBJ databases">
        <authorList>
            <person name="Afonso C.L."/>
            <person name="Miller P.J."/>
            <person name="Scott M.A."/>
            <person name="Spackman E."/>
            <person name="Goraichik I."/>
            <person name="Dimitrov K.M."/>
            <person name="Suarez D.L."/>
            <person name="Swayne D.E."/>
        </authorList>
    </citation>
    <scope>NUCLEOTIDE SEQUENCE [LARGE SCALE GENOMIC DNA]</scope>
    <source>
        <strain evidence="2">SB41UT1</strain>
    </source>
</reference>